<evidence type="ECO:0000313" key="2">
    <source>
        <dbReference type="EMBL" id="CAF4500831.1"/>
    </source>
</evidence>
<dbReference type="Proteomes" id="UP000681722">
    <property type="component" value="Unassembled WGS sequence"/>
</dbReference>
<organism evidence="2 3">
    <name type="scientific">Didymodactylos carnosus</name>
    <dbReference type="NCBI Taxonomy" id="1234261"/>
    <lineage>
        <taxon>Eukaryota</taxon>
        <taxon>Metazoa</taxon>
        <taxon>Spiralia</taxon>
        <taxon>Gnathifera</taxon>
        <taxon>Rotifera</taxon>
        <taxon>Eurotatoria</taxon>
        <taxon>Bdelloidea</taxon>
        <taxon>Philodinida</taxon>
        <taxon>Philodinidae</taxon>
        <taxon>Didymodactylos</taxon>
    </lineage>
</organism>
<evidence type="ECO:0000256" key="1">
    <source>
        <dbReference type="SAM" id="MobiDB-lite"/>
    </source>
</evidence>
<reference evidence="2" key="1">
    <citation type="submission" date="2021-02" db="EMBL/GenBank/DDBJ databases">
        <authorList>
            <person name="Nowell W R."/>
        </authorList>
    </citation>
    <scope>NUCLEOTIDE SEQUENCE</scope>
</reference>
<accession>A0A8S2XL55</accession>
<dbReference type="OrthoDB" id="775972at2759"/>
<protein>
    <submittedName>
        <fullName evidence="2">Uncharacterized protein</fullName>
    </submittedName>
</protein>
<proteinExistence type="predicted"/>
<dbReference type="AlphaFoldDB" id="A0A8S2XL55"/>
<dbReference type="EMBL" id="CAJOBC010105986">
    <property type="protein sequence ID" value="CAF4500831.1"/>
    <property type="molecule type" value="Genomic_DNA"/>
</dbReference>
<feature type="region of interest" description="Disordered" evidence="1">
    <location>
        <begin position="42"/>
        <end position="67"/>
    </location>
</feature>
<feature type="non-terminal residue" evidence="2">
    <location>
        <position position="144"/>
    </location>
</feature>
<comment type="caution">
    <text evidence="2">The sequence shown here is derived from an EMBL/GenBank/DDBJ whole genome shotgun (WGS) entry which is preliminary data.</text>
</comment>
<name>A0A8S2XL55_9BILA</name>
<evidence type="ECO:0000313" key="3">
    <source>
        <dbReference type="Proteomes" id="UP000681722"/>
    </source>
</evidence>
<sequence length="144" mass="16382">TGTINLFSLFQTIGQTQLGLYINQASALSTSAVNFQLTTTTDDNRSAETQKESSFTNDIKSEEATQKHADQQKTNQFLQFIGAFPKFHGGTGAESWLTNILKQFRDLDIDQDIRLYYVKHIMEDQALAWYFENEDEFSSFAAFV</sequence>
<feature type="non-terminal residue" evidence="2">
    <location>
        <position position="1"/>
    </location>
</feature>
<gene>
    <name evidence="2" type="ORF">SRO942_LOCUS44832</name>
</gene>
<feature type="compositionally biased region" description="Basic and acidic residues" evidence="1">
    <location>
        <begin position="42"/>
        <end position="51"/>
    </location>
</feature>